<dbReference type="CDD" id="cd03801">
    <property type="entry name" value="GT4_PimA-like"/>
    <property type="match status" value="1"/>
</dbReference>
<proteinExistence type="predicted"/>
<dbReference type="STRING" id="255247.ABE41_010495"/>
<evidence type="ECO:0000313" key="3">
    <source>
        <dbReference type="Proteomes" id="UP000077412"/>
    </source>
</evidence>
<dbReference type="InterPro" id="IPR001296">
    <property type="entry name" value="Glyco_trans_1"/>
</dbReference>
<reference evidence="2 3" key="1">
    <citation type="submission" date="2016-08" db="EMBL/GenBank/DDBJ databases">
        <title>Complete genome sequence of Fictibacillus arsenicus G25-54, a strain with toxicity to nematodes and a potential arsenic-resistance activity.</title>
        <authorList>
            <person name="Zheng Z."/>
        </authorList>
    </citation>
    <scope>NUCLEOTIDE SEQUENCE [LARGE SCALE GENOMIC DNA]</scope>
    <source>
        <strain evidence="2 3">G25-54</strain>
    </source>
</reference>
<feature type="domain" description="Glycosyl transferase family 1" evidence="1">
    <location>
        <begin position="143"/>
        <end position="307"/>
    </location>
</feature>
<gene>
    <name evidence="2" type="ORF">ABE41_010495</name>
</gene>
<dbReference type="Proteomes" id="UP000077412">
    <property type="component" value="Chromosome"/>
</dbReference>
<dbReference type="Gene3D" id="3.40.50.2000">
    <property type="entry name" value="Glycogen Phosphorylase B"/>
    <property type="match status" value="2"/>
</dbReference>
<evidence type="ECO:0000259" key="1">
    <source>
        <dbReference type="Pfam" id="PF00534"/>
    </source>
</evidence>
<dbReference type="SUPFAM" id="SSF53756">
    <property type="entry name" value="UDP-Glycosyltransferase/glycogen phosphorylase"/>
    <property type="match status" value="1"/>
</dbReference>
<protein>
    <recommendedName>
        <fullName evidence="1">Glycosyl transferase family 1 domain-containing protein</fullName>
    </recommendedName>
</protein>
<sequence>MFFTPYFHQNRGNSTTARRIQHGLKKENVSVFVYAYEEEDLTQEVRDQMENADVFHILQFARFLKWSQKHQIELNKPYMITSGGTDINHSLKEDEKIYAPLLHKAKAVTVFTEKAKESLVNNHGFSNEVIHVIPQSVYLPEKADEEKLILPEGNPRILLPAGLRSIKDVLYAIPALVKLKAEYPQIVFLILGANLDEAVYEEVRNACVKYEWLHYLPEIDLAKMKEVYQWADIVINTSISEGQPTSLLEAMIEHKPVIARDNTGNTSIIQHKKNGMIFRDVKGLYDSLKQLVSDKAFAQKVIQNGYQTVTENHTMDKEIKSYVTLYETIKERNK</sequence>
<dbReference type="KEGG" id="far:ABE41_010495"/>
<dbReference type="GO" id="GO:0016757">
    <property type="term" value="F:glycosyltransferase activity"/>
    <property type="evidence" value="ECO:0007669"/>
    <property type="project" value="InterPro"/>
</dbReference>
<dbReference type="EMBL" id="CP016761">
    <property type="protein sequence ID" value="ANX12439.1"/>
    <property type="molecule type" value="Genomic_DNA"/>
</dbReference>
<dbReference type="PANTHER" id="PTHR46660:SF2">
    <property type="entry name" value="GLYCOSYLTRANSFERASE 1 DOMAIN-CONTAINING PROTEIN 1"/>
    <property type="match status" value="1"/>
</dbReference>
<name>A0A1B1Z527_9BACL</name>
<evidence type="ECO:0000313" key="2">
    <source>
        <dbReference type="EMBL" id="ANX12439.1"/>
    </source>
</evidence>
<dbReference type="Pfam" id="PF00534">
    <property type="entry name" value="Glycos_transf_1"/>
    <property type="match status" value="1"/>
</dbReference>
<accession>A0A1B1Z527</accession>
<keyword evidence="3" id="KW-1185">Reference proteome</keyword>
<dbReference type="PANTHER" id="PTHR46660">
    <property type="match status" value="1"/>
</dbReference>
<organism evidence="2 3">
    <name type="scientific">Fictibacillus arsenicus</name>
    <dbReference type="NCBI Taxonomy" id="255247"/>
    <lineage>
        <taxon>Bacteria</taxon>
        <taxon>Bacillati</taxon>
        <taxon>Bacillota</taxon>
        <taxon>Bacilli</taxon>
        <taxon>Bacillales</taxon>
        <taxon>Fictibacillaceae</taxon>
        <taxon>Fictibacillus</taxon>
    </lineage>
</organism>
<dbReference type="InterPro" id="IPR052622">
    <property type="entry name" value="Glycosyltransferase_G1"/>
</dbReference>
<dbReference type="AlphaFoldDB" id="A0A1B1Z527"/>